<comment type="function">
    <text evidence="8">Catalyzes the aldol cleavage of 4-hydroxy-4-methyl-2-oxoglutarate (HMG) into 2 molecules of pyruvate. Also contains a secondary oxaloacetate (OAA) decarboxylase activity due to the common pyruvate enolate transition state formed following C-C bond cleavage in the retro-aldol and decarboxylation reactions.</text>
</comment>
<organism evidence="13 14">
    <name type="scientific">Cytobacillus citreus</name>
    <dbReference type="NCBI Taxonomy" id="2833586"/>
    <lineage>
        <taxon>Bacteria</taxon>
        <taxon>Bacillati</taxon>
        <taxon>Bacillota</taxon>
        <taxon>Bacilli</taxon>
        <taxon>Bacillales</taxon>
        <taxon>Bacillaceae</taxon>
        <taxon>Cytobacillus</taxon>
    </lineage>
</organism>
<comment type="cofactor">
    <cofactor evidence="2">
        <name>a divalent metal cation</name>
        <dbReference type="ChEBI" id="CHEBI:60240"/>
    </cofactor>
</comment>
<evidence type="ECO:0000256" key="10">
    <source>
        <dbReference type="ARBA" id="ARBA00030169"/>
    </source>
</evidence>
<keyword evidence="14" id="KW-1185">Reference proteome</keyword>
<accession>A0ABS5NWW2</accession>
<comment type="catalytic activity">
    <reaction evidence="1">
        <text>4-hydroxy-4-methyl-2-oxoglutarate = 2 pyruvate</text>
        <dbReference type="Rhea" id="RHEA:22748"/>
        <dbReference type="ChEBI" id="CHEBI:15361"/>
        <dbReference type="ChEBI" id="CHEBI:58276"/>
        <dbReference type="EC" id="4.1.3.17"/>
    </reaction>
</comment>
<gene>
    <name evidence="13" type="ORF">KHA94_19415</name>
</gene>
<evidence type="ECO:0000313" key="13">
    <source>
        <dbReference type="EMBL" id="MBS4192332.1"/>
    </source>
</evidence>
<dbReference type="CDD" id="cd16841">
    <property type="entry name" value="RraA_family"/>
    <property type="match status" value="1"/>
</dbReference>
<protein>
    <recommendedName>
        <fullName evidence="7">Putative 4-hydroxy-4-methyl-2-oxoglutarate aldolase</fullName>
        <ecNumber evidence="6">4.1.1.112</ecNumber>
        <ecNumber evidence="5">4.1.3.17</ecNumber>
    </recommendedName>
    <alternativeName>
        <fullName evidence="11">Oxaloacetate decarboxylase</fullName>
    </alternativeName>
    <alternativeName>
        <fullName evidence="9">Regulator of ribonuclease activity homolog</fullName>
    </alternativeName>
    <alternativeName>
        <fullName evidence="10">RraA-like protein</fullName>
    </alternativeName>
</protein>
<dbReference type="PANTHER" id="PTHR33254">
    <property type="entry name" value="4-HYDROXY-4-METHYL-2-OXOGLUTARATE ALDOLASE 3-RELATED"/>
    <property type="match status" value="1"/>
</dbReference>
<dbReference type="InterPro" id="IPR036704">
    <property type="entry name" value="RraA/RraA-like_sf"/>
</dbReference>
<evidence type="ECO:0000256" key="11">
    <source>
        <dbReference type="ARBA" id="ARBA00032305"/>
    </source>
</evidence>
<evidence type="ECO:0000256" key="6">
    <source>
        <dbReference type="ARBA" id="ARBA00012947"/>
    </source>
</evidence>
<evidence type="ECO:0000256" key="9">
    <source>
        <dbReference type="ARBA" id="ARBA00029596"/>
    </source>
</evidence>
<comment type="subunit">
    <text evidence="4">Homotrimer.</text>
</comment>
<evidence type="ECO:0000256" key="12">
    <source>
        <dbReference type="ARBA" id="ARBA00047973"/>
    </source>
</evidence>
<dbReference type="Gene3D" id="3.50.30.40">
    <property type="entry name" value="Ribonuclease E inhibitor RraA/RraA-like"/>
    <property type="match status" value="1"/>
</dbReference>
<dbReference type="RefSeq" id="WP_213103753.1">
    <property type="nucleotide sequence ID" value="NZ_JAGYPM010000004.1"/>
</dbReference>
<evidence type="ECO:0000256" key="2">
    <source>
        <dbReference type="ARBA" id="ARBA00001968"/>
    </source>
</evidence>
<proteinExistence type="inferred from homology"/>
<dbReference type="Pfam" id="PF03737">
    <property type="entry name" value="RraA-like"/>
    <property type="match status" value="1"/>
</dbReference>
<evidence type="ECO:0000256" key="5">
    <source>
        <dbReference type="ARBA" id="ARBA00012213"/>
    </source>
</evidence>
<dbReference type="EC" id="4.1.3.17" evidence="5"/>
<sequence>MLKNNSKAYFDDLEKKLYTAVVNDVLDSLGYRNQTADPGIRPINSDKVLVGRAKTIQASEVNREPKEPYVKLIEALDSIEQGDIFIASTGASNRSGFYGELLATATSVAGGRGAIIDGLIRDARQLKKMGFPVFTRGFRPTDSYGRNEVIEYDVSISCGGVTVNPGDLIIADIDGIVVVPAALEAEVIEKALKKVSGENMVREELLKGVKISEVFKKYEIL</sequence>
<evidence type="ECO:0000256" key="3">
    <source>
        <dbReference type="ARBA" id="ARBA00008621"/>
    </source>
</evidence>
<evidence type="ECO:0000256" key="4">
    <source>
        <dbReference type="ARBA" id="ARBA00011233"/>
    </source>
</evidence>
<reference evidence="13 14" key="1">
    <citation type="submission" date="2021-05" db="EMBL/GenBank/DDBJ databases">
        <title>Novel Bacillus species.</title>
        <authorList>
            <person name="Liu G."/>
        </authorList>
    </citation>
    <scope>NUCLEOTIDE SEQUENCE [LARGE SCALE GENOMIC DNA]</scope>
    <source>
        <strain evidence="13 14">FJAT-49705</strain>
    </source>
</reference>
<dbReference type="InterPro" id="IPR005493">
    <property type="entry name" value="RraA/RraA-like"/>
</dbReference>
<evidence type="ECO:0000313" key="14">
    <source>
        <dbReference type="Proteomes" id="UP000681027"/>
    </source>
</evidence>
<dbReference type="Proteomes" id="UP000681027">
    <property type="component" value="Unassembled WGS sequence"/>
</dbReference>
<evidence type="ECO:0000256" key="7">
    <source>
        <dbReference type="ARBA" id="ARBA00016549"/>
    </source>
</evidence>
<dbReference type="EMBL" id="JAGYPM010000004">
    <property type="protein sequence ID" value="MBS4192332.1"/>
    <property type="molecule type" value="Genomic_DNA"/>
</dbReference>
<dbReference type="SUPFAM" id="SSF89562">
    <property type="entry name" value="RraA-like"/>
    <property type="match status" value="1"/>
</dbReference>
<name>A0ABS5NWW2_9BACI</name>
<comment type="catalytic activity">
    <reaction evidence="12">
        <text>oxaloacetate + H(+) = pyruvate + CO2</text>
        <dbReference type="Rhea" id="RHEA:15641"/>
        <dbReference type="ChEBI" id="CHEBI:15361"/>
        <dbReference type="ChEBI" id="CHEBI:15378"/>
        <dbReference type="ChEBI" id="CHEBI:16452"/>
        <dbReference type="ChEBI" id="CHEBI:16526"/>
        <dbReference type="EC" id="4.1.1.112"/>
    </reaction>
</comment>
<comment type="similarity">
    <text evidence="3">Belongs to the class II aldolase/RraA-like family.</text>
</comment>
<dbReference type="EC" id="4.1.1.112" evidence="6"/>
<dbReference type="PANTHER" id="PTHR33254:SF4">
    <property type="entry name" value="4-HYDROXY-4-METHYL-2-OXOGLUTARATE ALDOLASE 3-RELATED"/>
    <property type="match status" value="1"/>
</dbReference>
<evidence type="ECO:0000256" key="8">
    <source>
        <dbReference type="ARBA" id="ARBA00025046"/>
    </source>
</evidence>
<evidence type="ECO:0000256" key="1">
    <source>
        <dbReference type="ARBA" id="ARBA00001342"/>
    </source>
</evidence>
<comment type="caution">
    <text evidence="13">The sequence shown here is derived from an EMBL/GenBank/DDBJ whole genome shotgun (WGS) entry which is preliminary data.</text>
</comment>